<evidence type="ECO:0000256" key="4">
    <source>
        <dbReference type="ARBA" id="ARBA00022519"/>
    </source>
</evidence>
<evidence type="ECO:0000256" key="3">
    <source>
        <dbReference type="ARBA" id="ARBA00022475"/>
    </source>
</evidence>
<comment type="caution">
    <text evidence="11">The sequence shown here is derived from an EMBL/GenBank/DDBJ whole genome shotgun (WGS) entry which is preliminary data.</text>
</comment>
<gene>
    <name evidence="11" type="ORF">HZA61_16290</name>
</gene>
<dbReference type="GO" id="GO:0015188">
    <property type="term" value="F:L-isoleucine transmembrane transporter activity"/>
    <property type="evidence" value="ECO:0007669"/>
    <property type="project" value="TreeGrafter"/>
</dbReference>
<comment type="similarity">
    <text evidence="9">Belongs to the binding-protein-dependent transport system permease family. LivHM subfamily.</text>
</comment>
<dbReference type="Proteomes" id="UP000696931">
    <property type="component" value="Unassembled WGS sequence"/>
</dbReference>
<keyword evidence="7 10" id="KW-1133">Transmembrane helix</keyword>
<evidence type="ECO:0000256" key="8">
    <source>
        <dbReference type="ARBA" id="ARBA00023136"/>
    </source>
</evidence>
<comment type="subcellular location">
    <subcellularLocation>
        <location evidence="1">Cell membrane</location>
        <topology evidence="1">Multi-pass membrane protein</topology>
    </subcellularLocation>
</comment>
<evidence type="ECO:0000256" key="5">
    <source>
        <dbReference type="ARBA" id="ARBA00022692"/>
    </source>
</evidence>
<dbReference type="GO" id="GO:0015192">
    <property type="term" value="F:L-phenylalanine transmembrane transporter activity"/>
    <property type="evidence" value="ECO:0007669"/>
    <property type="project" value="TreeGrafter"/>
</dbReference>
<dbReference type="AlphaFoldDB" id="A0A933SEF9"/>
<sequence>MSTFLQQLVNGVTWGSVYALIALGYTMVYGILRLINFAHGDIYMLGAFMGLYASRWFHAAQDPSPVKALLVLLTSMLLSALIGMLIERLAYKPVRKSPRLSALITAIGVSLLLENGGVLVFGADPKFFPQLIPQKTIALLPGVAVSNQQLIVLVVSIVLMFALRMFVLHTRTGKAMQAVSHNHMAASLMGISVDRIITITFMIGSALAAAAGVLVALQSPKIEPYMGIMPGLKAFVAAVLGGIGNIPGAVVGGLVMGVAEVMVTGYLSPTYRDAIAFVLLIVILLVRPAGIFGKAVTEKV</sequence>
<evidence type="ECO:0000313" key="12">
    <source>
        <dbReference type="Proteomes" id="UP000696931"/>
    </source>
</evidence>
<accession>A0A933SEF9</accession>
<dbReference type="GO" id="GO:0015808">
    <property type="term" value="P:L-alanine transport"/>
    <property type="evidence" value="ECO:0007669"/>
    <property type="project" value="TreeGrafter"/>
</dbReference>
<keyword evidence="3" id="KW-1003">Cell membrane</keyword>
<protein>
    <submittedName>
        <fullName evidence="11">Branched-chain amino acid ABC transporter permease</fullName>
    </submittedName>
</protein>
<feature type="transmembrane region" description="Helical" evidence="10">
    <location>
        <begin position="150"/>
        <end position="167"/>
    </location>
</feature>
<dbReference type="Pfam" id="PF02653">
    <property type="entry name" value="BPD_transp_2"/>
    <property type="match status" value="1"/>
</dbReference>
<evidence type="ECO:0000256" key="1">
    <source>
        <dbReference type="ARBA" id="ARBA00004651"/>
    </source>
</evidence>
<dbReference type="InterPro" id="IPR001851">
    <property type="entry name" value="ABC_transp_permease"/>
</dbReference>
<dbReference type="PANTHER" id="PTHR11795:SF371">
    <property type="entry name" value="HIGH-AFFINITY BRANCHED-CHAIN AMINO ACID TRANSPORT SYSTEM PERMEASE PROTEIN LIVH"/>
    <property type="match status" value="1"/>
</dbReference>
<dbReference type="InterPro" id="IPR052157">
    <property type="entry name" value="BCAA_transport_permease"/>
</dbReference>
<dbReference type="PANTHER" id="PTHR11795">
    <property type="entry name" value="BRANCHED-CHAIN AMINO ACID TRANSPORT SYSTEM PERMEASE PROTEIN LIVH"/>
    <property type="match status" value="1"/>
</dbReference>
<name>A0A933SEF9_UNCEI</name>
<evidence type="ECO:0000256" key="2">
    <source>
        <dbReference type="ARBA" id="ARBA00022448"/>
    </source>
</evidence>
<evidence type="ECO:0000256" key="9">
    <source>
        <dbReference type="ARBA" id="ARBA00037998"/>
    </source>
</evidence>
<feature type="transmembrane region" description="Helical" evidence="10">
    <location>
        <begin position="274"/>
        <end position="293"/>
    </location>
</feature>
<dbReference type="GO" id="GO:0005304">
    <property type="term" value="F:L-valine transmembrane transporter activity"/>
    <property type="evidence" value="ECO:0007669"/>
    <property type="project" value="TreeGrafter"/>
</dbReference>
<proteinExistence type="inferred from homology"/>
<dbReference type="GO" id="GO:0015190">
    <property type="term" value="F:L-leucine transmembrane transporter activity"/>
    <property type="evidence" value="ECO:0007669"/>
    <property type="project" value="TreeGrafter"/>
</dbReference>
<dbReference type="GO" id="GO:0042941">
    <property type="term" value="P:D-alanine transmembrane transport"/>
    <property type="evidence" value="ECO:0007669"/>
    <property type="project" value="TreeGrafter"/>
</dbReference>
<feature type="transmembrane region" description="Helical" evidence="10">
    <location>
        <begin position="196"/>
        <end position="217"/>
    </location>
</feature>
<keyword evidence="8 10" id="KW-0472">Membrane</keyword>
<evidence type="ECO:0000313" key="11">
    <source>
        <dbReference type="EMBL" id="MBI5171046.1"/>
    </source>
</evidence>
<feature type="transmembrane region" description="Helical" evidence="10">
    <location>
        <begin position="70"/>
        <end position="90"/>
    </location>
</feature>
<feature type="transmembrane region" description="Helical" evidence="10">
    <location>
        <begin position="42"/>
        <end position="58"/>
    </location>
</feature>
<feature type="transmembrane region" description="Helical" evidence="10">
    <location>
        <begin position="12"/>
        <end position="35"/>
    </location>
</feature>
<organism evidence="11 12">
    <name type="scientific">Eiseniibacteriota bacterium</name>
    <dbReference type="NCBI Taxonomy" id="2212470"/>
    <lineage>
        <taxon>Bacteria</taxon>
        <taxon>Candidatus Eiseniibacteriota</taxon>
    </lineage>
</organism>
<dbReference type="EMBL" id="JACRIW010000116">
    <property type="protein sequence ID" value="MBI5171046.1"/>
    <property type="molecule type" value="Genomic_DNA"/>
</dbReference>
<feature type="transmembrane region" description="Helical" evidence="10">
    <location>
        <begin position="237"/>
        <end position="262"/>
    </location>
</feature>
<feature type="transmembrane region" description="Helical" evidence="10">
    <location>
        <begin position="102"/>
        <end position="123"/>
    </location>
</feature>
<keyword evidence="6" id="KW-0029">Amino-acid transport</keyword>
<evidence type="ECO:0000256" key="10">
    <source>
        <dbReference type="SAM" id="Phobius"/>
    </source>
</evidence>
<reference evidence="11" key="1">
    <citation type="submission" date="2020-07" db="EMBL/GenBank/DDBJ databases">
        <title>Huge and variable diversity of episymbiotic CPR bacteria and DPANN archaea in groundwater ecosystems.</title>
        <authorList>
            <person name="He C.Y."/>
            <person name="Keren R."/>
            <person name="Whittaker M."/>
            <person name="Farag I.F."/>
            <person name="Doudna J."/>
            <person name="Cate J.H.D."/>
            <person name="Banfield J.F."/>
        </authorList>
    </citation>
    <scope>NUCLEOTIDE SEQUENCE</scope>
    <source>
        <strain evidence="11">NC_groundwater_1813_Pr3_B-0.1um_71_17</strain>
    </source>
</reference>
<keyword evidence="4" id="KW-0997">Cell inner membrane</keyword>
<dbReference type="GO" id="GO:1903806">
    <property type="term" value="P:L-isoleucine import across plasma membrane"/>
    <property type="evidence" value="ECO:0007669"/>
    <property type="project" value="TreeGrafter"/>
</dbReference>
<evidence type="ECO:0000256" key="7">
    <source>
        <dbReference type="ARBA" id="ARBA00022989"/>
    </source>
</evidence>
<keyword evidence="2" id="KW-0813">Transport</keyword>
<evidence type="ECO:0000256" key="6">
    <source>
        <dbReference type="ARBA" id="ARBA00022970"/>
    </source>
</evidence>
<dbReference type="GO" id="GO:0005886">
    <property type="term" value="C:plasma membrane"/>
    <property type="evidence" value="ECO:0007669"/>
    <property type="project" value="UniProtKB-SubCell"/>
</dbReference>
<dbReference type="CDD" id="cd06582">
    <property type="entry name" value="TM_PBP1_LivH_like"/>
    <property type="match status" value="1"/>
</dbReference>
<keyword evidence="5 10" id="KW-0812">Transmembrane</keyword>